<reference evidence="1 2" key="1">
    <citation type="submission" date="2016-02" db="EMBL/GenBank/DDBJ databases">
        <title>Genome analysis of coral dinoflagellate symbionts highlights evolutionary adaptations to a symbiotic lifestyle.</title>
        <authorList>
            <person name="Aranda M."/>
            <person name="Li Y."/>
            <person name="Liew Y.J."/>
            <person name="Baumgarten S."/>
            <person name="Simakov O."/>
            <person name="Wilson M."/>
            <person name="Piel J."/>
            <person name="Ashoor H."/>
            <person name="Bougouffa S."/>
            <person name="Bajic V.B."/>
            <person name="Ryu T."/>
            <person name="Ravasi T."/>
            <person name="Bayer T."/>
            <person name="Micklem G."/>
            <person name="Kim H."/>
            <person name="Bhak J."/>
            <person name="Lajeunesse T.C."/>
            <person name="Voolstra C.R."/>
        </authorList>
    </citation>
    <scope>NUCLEOTIDE SEQUENCE [LARGE SCALE GENOMIC DNA]</scope>
    <source>
        <strain evidence="1 2">CCMP2467</strain>
    </source>
</reference>
<sequence>MWRQARCHVDWLGEDTLDRANAHDPMWGLPSAPRRWQPHWAARSLQRGDSDDDPMMGVVVPDGDHAPGTYDREEWYIARMGAGAVCSKKLPRIVHVPQQSGSGNLVTRCGRRLEPDHVDGSNASTLGGVFGRCDAAYVAIEFQKSAGSPHGHAQLFVQCLHQRGSLQEIFAVAESRAAQLREEYLRYNEHVRRRSKSLFSTNPDTVTTEMTLGRFCDTVAAGQAAEELNAAGAWRTLLLVLFPVKLSTRMETPTRGMQRFLQDTLCIVIGKESYLKERLAFLGEHLPGMREVSKRLALASGGEKEKTSPKGKAFF</sequence>
<dbReference type="Proteomes" id="UP000186817">
    <property type="component" value="Unassembled WGS sequence"/>
</dbReference>
<evidence type="ECO:0000313" key="1">
    <source>
        <dbReference type="EMBL" id="OLP83923.1"/>
    </source>
</evidence>
<comment type="caution">
    <text evidence="1">The sequence shown here is derived from an EMBL/GenBank/DDBJ whole genome shotgun (WGS) entry which is preliminary data.</text>
</comment>
<proteinExistence type="predicted"/>
<organism evidence="1 2">
    <name type="scientific">Symbiodinium microadriaticum</name>
    <name type="common">Dinoflagellate</name>
    <name type="synonym">Zooxanthella microadriatica</name>
    <dbReference type="NCBI Taxonomy" id="2951"/>
    <lineage>
        <taxon>Eukaryota</taxon>
        <taxon>Sar</taxon>
        <taxon>Alveolata</taxon>
        <taxon>Dinophyceae</taxon>
        <taxon>Suessiales</taxon>
        <taxon>Symbiodiniaceae</taxon>
        <taxon>Symbiodinium</taxon>
    </lineage>
</organism>
<dbReference type="AlphaFoldDB" id="A0A1Q9CLW7"/>
<accession>A0A1Q9CLW7</accession>
<gene>
    <name evidence="1" type="ORF">AK812_SmicGene35253</name>
</gene>
<evidence type="ECO:0000313" key="2">
    <source>
        <dbReference type="Proteomes" id="UP000186817"/>
    </source>
</evidence>
<name>A0A1Q9CLW7_SYMMI</name>
<dbReference type="OrthoDB" id="10291738at2759"/>
<dbReference type="EMBL" id="LSRX01001082">
    <property type="protein sequence ID" value="OLP83923.1"/>
    <property type="molecule type" value="Genomic_DNA"/>
</dbReference>
<protein>
    <submittedName>
        <fullName evidence="1">Uncharacterized protein</fullName>
    </submittedName>
</protein>
<keyword evidence="2" id="KW-1185">Reference proteome</keyword>